<name>D2UG33_XANAP</name>
<feature type="compositionally biased region" description="Low complexity" evidence="1">
    <location>
        <begin position="78"/>
        <end position="99"/>
    </location>
</feature>
<organism evidence="3 4">
    <name type="scientific">Xanthomonas albilineans (strain GPE PC73 / CFBP 7063)</name>
    <dbReference type="NCBI Taxonomy" id="380358"/>
    <lineage>
        <taxon>Bacteria</taxon>
        <taxon>Pseudomonadati</taxon>
        <taxon>Pseudomonadota</taxon>
        <taxon>Gammaproteobacteria</taxon>
        <taxon>Lysobacterales</taxon>
        <taxon>Lysobacteraceae</taxon>
        <taxon>Xanthomonas</taxon>
    </lineage>
</organism>
<dbReference type="STRING" id="380358.XALC_2867"/>
<dbReference type="Proteomes" id="UP000001890">
    <property type="component" value="Chromosome"/>
</dbReference>
<proteinExistence type="predicted"/>
<reference evidence="3 4" key="1">
    <citation type="journal article" date="2009" name="BMC Genomics">
        <title>The complete genome sequence of Xanthomonas albilineans provides new insights into the reductive genome evolution of the xylem-limited Xanthomonadaceae.</title>
        <authorList>
            <person name="Pieretti I."/>
            <person name="Royer M."/>
            <person name="Barbe V."/>
            <person name="Carrere S."/>
            <person name="Koebnik R."/>
            <person name="Cociancich S."/>
            <person name="Couloux A."/>
            <person name="Darrasse A."/>
            <person name="Gouzy J."/>
            <person name="Jacques M.A."/>
            <person name="Lauber E."/>
            <person name="Manceau C."/>
            <person name="Mangenot S."/>
            <person name="Poussier S."/>
            <person name="Segurens B."/>
            <person name="Szurek B."/>
            <person name="Verdier V."/>
            <person name="Arlat M."/>
            <person name="Rott P."/>
        </authorList>
    </citation>
    <scope>NUCLEOTIDE SEQUENCE [LARGE SCALE GENOMIC DNA]</scope>
    <source>
        <strain evidence="4">GPE PC73 / CFBP 7063</strain>
    </source>
</reference>
<sequence length="213" mass="22997">MCWQLMRHTGYLIALLSWAGLAHAEPVVFYRCTDAQDNLTVQNQPCPKGMRQQKKIMQGVSSAPLPPEPATKRPPPAASAVAPPVVATASPTTTAEPAPVAAPRPPPPALYSCTTREQQRYTGEVAEPPPRCIPLPTQGLDGSPDRAGGSACEVVHDQCQALPSDGLCAAWQAYVAEAETHWRFAIPEHTEALREEFQRRQQLLQASDCATSP</sequence>
<evidence type="ECO:0000256" key="2">
    <source>
        <dbReference type="SAM" id="SignalP"/>
    </source>
</evidence>
<feature type="chain" id="PRO_5003037050" description="DUF4124 domain-containing protein" evidence="2">
    <location>
        <begin position="25"/>
        <end position="213"/>
    </location>
</feature>
<feature type="compositionally biased region" description="Pro residues" evidence="1">
    <location>
        <begin position="64"/>
        <end position="77"/>
    </location>
</feature>
<protein>
    <recommendedName>
        <fullName evidence="5">DUF4124 domain-containing protein</fullName>
    </recommendedName>
</protein>
<dbReference type="AlphaFoldDB" id="D2UG33"/>
<evidence type="ECO:0000256" key="1">
    <source>
        <dbReference type="SAM" id="MobiDB-lite"/>
    </source>
</evidence>
<evidence type="ECO:0000313" key="3">
    <source>
        <dbReference type="EMBL" id="CBA17344.1"/>
    </source>
</evidence>
<evidence type="ECO:0008006" key="5">
    <source>
        <dbReference type="Google" id="ProtNLM"/>
    </source>
</evidence>
<feature type="signal peptide" evidence="2">
    <location>
        <begin position="1"/>
        <end position="24"/>
    </location>
</feature>
<keyword evidence="2" id="KW-0732">Signal</keyword>
<dbReference type="eggNOG" id="ENOG5031E7I">
    <property type="taxonomic scope" value="Bacteria"/>
</dbReference>
<feature type="region of interest" description="Disordered" evidence="1">
    <location>
        <begin position="53"/>
        <end position="107"/>
    </location>
</feature>
<dbReference type="KEGG" id="xal:XALC_2867"/>
<dbReference type="EMBL" id="FP565176">
    <property type="protein sequence ID" value="CBA17344.1"/>
    <property type="molecule type" value="Genomic_DNA"/>
</dbReference>
<gene>
    <name evidence="3" type="ordered locus">XALc_2867</name>
</gene>
<evidence type="ECO:0000313" key="4">
    <source>
        <dbReference type="Proteomes" id="UP000001890"/>
    </source>
</evidence>
<keyword evidence="4" id="KW-1185">Reference proteome</keyword>
<accession>D2UG33</accession>